<comment type="caution">
    <text evidence="1">The sequence shown here is derived from an EMBL/GenBank/DDBJ whole genome shotgun (WGS) entry which is preliminary data.</text>
</comment>
<proteinExistence type="predicted"/>
<accession>A0A1V6NEW8</accession>
<dbReference type="Proteomes" id="UP000191408">
    <property type="component" value="Unassembled WGS sequence"/>
</dbReference>
<dbReference type="OrthoDB" id="4236250at2759"/>
<protein>
    <submittedName>
        <fullName evidence="1">Uncharacterized protein</fullName>
    </submittedName>
</protein>
<reference evidence="2" key="1">
    <citation type="journal article" date="2017" name="Nat. Microbiol.">
        <title>Global analysis of biosynthetic gene clusters reveals vast potential of secondary metabolite production in Penicillium species.</title>
        <authorList>
            <person name="Nielsen J.C."/>
            <person name="Grijseels S."/>
            <person name="Prigent S."/>
            <person name="Ji B."/>
            <person name="Dainat J."/>
            <person name="Nielsen K.F."/>
            <person name="Frisvad J.C."/>
            <person name="Workman M."/>
            <person name="Nielsen J."/>
        </authorList>
    </citation>
    <scope>NUCLEOTIDE SEQUENCE [LARGE SCALE GENOMIC DNA]</scope>
    <source>
        <strain evidence="2">IBT 4502</strain>
    </source>
</reference>
<dbReference type="EMBL" id="MDYM01000010">
    <property type="protein sequence ID" value="OQD63139.1"/>
    <property type="molecule type" value="Genomic_DNA"/>
</dbReference>
<dbReference type="STRING" id="60169.A0A1V6NEW8"/>
<dbReference type="AlphaFoldDB" id="A0A1V6NEW8"/>
<evidence type="ECO:0000313" key="1">
    <source>
        <dbReference type="EMBL" id="OQD63139.1"/>
    </source>
</evidence>
<sequence>MARPNRSLFLLDRTGNFEEEPNGNNYSWVTVELPYSMEATHNGEMLLEFAIGEIENYRATIHRTPQHWERYCCISFPVRDVPDAPGEPKPPLAQVTRTIMIQAEYRARHWLQEKQWEPRVLFTSHREVKQAHKQWVSRVLFTSHREVKQAHKQWVSRVLFTSHRAVRQSQKQWAPRVLFTSHREVKQAHKQWVSRVLFTSHREVKQAHKQWVSRVLFTSHREVKQAHKQWVSRVLFTSHREVKQAHKQWVSRVLFTSHREVKQSQKQWEPRVLYTPTNRREGKFPESSSRPVTTERCPKSTLRLLASANKFQPSVYKGTTGQYFAEPSGDRIDYYWVTVWFHKDIDHRGISDSTIMMRVKCAIENGDFSIEDRAMHGIGKKCLSIPIKRDPHTPMPKSHTPDHTHPDLLLARSLAEYWNDQIVARKVTLDQRMIFVDKRRKMVRLEEMLDVGEVLMDPWNIL</sequence>
<organism evidence="1 2">
    <name type="scientific">Penicillium polonicum</name>
    <dbReference type="NCBI Taxonomy" id="60169"/>
    <lineage>
        <taxon>Eukaryota</taxon>
        <taxon>Fungi</taxon>
        <taxon>Dikarya</taxon>
        <taxon>Ascomycota</taxon>
        <taxon>Pezizomycotina</taxon>
        <taxon>Eurotiomycetes</taxon>
        <taxon>Eurotiomycetidae</taxon>
        <taxon>Eurotiales</taxon>
        <taxon>Aspergillaceae</taxon>
        <taxon>Penicillium</taxon>
    </lineage>
</organism>
<gene>
    <name evidence="1" type="ORF">PENPOL_c010G00515</name>
</gene>
<evidence type="ECO:0000313" key="2">
    <source>
        <dbReference type="Proteomes" id="UP000191408"/>
    </source>
</evidence>
<keyword evidence="2" id="KW-1185">Reference proteome</keyword>
<name>A0A1V6NEW8_PENPO</name>